<proteinExistence type="predicted"/>
<organism evidence="1">
    <name type="scientific">Tanacetum cinerariifolium</name>
    <name type="common">Dalmatian daisy</name>
    <name type="synonym">Chrysanthemum cinerariifolium</name>
    <dbReference type="NCBI Taxonomy" id="118510"/>
    <lineage>
        <taxon>Eukaryota</taxon>
        <taxon>Viridiplantae</taxon>
        <taxon>Streptophyta</taxon>
        <taxon>Embryophyta</taxon>
        <taxon>Tracheophyta</taxon>
        <taxon>Spermatophyta</taxon>
        <taxon>Magnoliopsida</taxon>
        <taxon>eudicotyledons</taxon>
        <taxon>Gunneridae</taxon>
        <taxon>Pentapetalae</taxon>
        <taxon>asterids</taxon>
        <taxon>campanulids</taxon>
        <taxon>Asterales</taxon>
        <taxon>Asteraceae</taxon>
        <taxon>Asteroideae</taxon>
        <taxon>Anthemideae</taxon>
        <taxon>Anthemidinae</taxon>
        <taxon>Tanacetum</taxon>
    </lineage>
</organism>
<gene>
    <name evidence="1" type="ORF">Tci_010214</name>
</gene>
<sequence>MILLYKMQKSGSFLNHNKHLDLYNALMNSIGLDEAIKKGELDLAKVLKQKHDDDEEQDPLVDTEKRRKKDNITKANLVGLVYKLLKGTFRSSIEQEYNMEQCYLAMSDQLDWANLKCDICPYDLSKPLPLQGPPGHLTILVNFFFNNDLEYLETRNTEMKYSTSITKTKAARYELEGIEDMIPTQRSPFKVAYDRNAELGFYHCGPKH</sequence>
<dbReference type="AlphaFoldDB" id="A0A6L2JMP6"/>
<dbReference type="EMBL" id="BKCJ010001028">
    <property type="protein sequence ID" value="GEU38236.1"/>
    <property type="molecule type" value="Genomic_DNA"/>
</dbReference>
<protein>
    <submittedName>
        <fullName evidence="1">Uncharacterized protein</fullName>
    </submittedName>
</protein>
<reference evidence="1" key="1">
    <citation type="journal article" date="2019" name="Sci. Rep.">
        <title>Draft genome of Tanacetum cinerariifolium, the natural source of mosquito coil.</title>
        <authorList>
            <person name="Yamashiro T."/>
            <person name="Shiraishi A."/>
            <person name="Satake H."/>
            <person name="Nakayama K."/>
        </authorList>
    </citation>
    <scope>NUCLEOTIDE SEQUENCE</scope>
</reference>
<comment type="caution">
    <text evidence="1">The sequence shown here is derived from an EMBL/GenBank/DDBJ whole genome shotgun (WGS) entry which is preliminary data.</text>
</comment>
<evidence type="ECO:0000313" key="1">
    <source>
        <dbReference type="EMBL" id="GEU38236.1"/>
    </source>
</evidence>
<accession>A0A6L2JMP6</accession>
<name>A0A6L2JMP6_TANCI</name>